<organism evidence="8 9">
    <name type="scientific">Saitozyma podzolica</name>
    <dbReference type="NCBI Taxonomy" id="1890683"/>
    <lineage>
        <taxon>Eukaryota</taxon>
        <taxon>Fungi</taxon>
        <taxon>Dikarya</taxon>
        <taxon>Basidiomycota</taxon>
        <taxon>Agaricomycotina</taxon>
        <taxon>Tremellomycetes</taxon>
        <taxon>Tremellales</taxon>
        <taxon>Trimorphomycetaceae</taxon>
        <taxon>Saitozyma</taxon>
    </lineage>
</organism>
<feature type="region of interest" description="Disordered" evidence="6">
    <location>
        <begin position="498"/>
        <end position="538"/>
    </location>
</feature>
<accession>A0A427YRF4</accession>
<evidence type="ECO:0000256" key="6">
    <source>
        <dbReference type="SAM" id="MobiDB-lite"/>
    </source>
</evidence>
<reference evidence="8 9" key="1">
    <citation type="submission" date="2018-11" db="EMBL/GenBank/DDBJ databases">
        <title>Genome sequence of Saitozyma podzolica DSM 27192.</title>
        <authorList>
            <person name="Aliyu H."/>
            <person name="Gorte O."/>
            <person name="Ochsenreither K."/>
        </authorList>
    </citation>
    <scope>NUCLEOTIDE SEQUENCE [LARGE SCALE GENOMIC DNA]</scope>
    <source>
        <strain evidence="8 9">DSM 27192</strain>
    </source>
</reference>
<evidence type="ECO:0000256" key="3">
    <source>
        <dbReference type="ARBA" id="ARBA00022490"/>
    </source>
</evidence>
<feature type="compositionally biased region" description="Low complexity" evidence="6">
    <location>
        <begin position="7"/>
        <end position="25"/>
    </location>
</feature>
<gene>
    <name evidence="8" type="ORF">EHS25_006298</name>
</gene>
<feature type="region of interest" description="Disordered" evidence="6">
    <location>
        <begin position="1"/>
        <end position="25"/>
    </location>
</feature>
<protein>
    <recommendedName>
        <fullName evidence="7">26S proteasome regulatory subunit Rpn7 N-terminal domain-containing protein</fullName>
    </recommendedName>
</protein>
<dbReference type="PANTHER" id="PTHR14145">
    <property type="entry name" value="26S PROTESOME SUBUNIT 6"/>
    <property type="match status" value="1"/>
</dbReference>
<dbReference type="Gene3D" id="1.25.40.570">
    <property type="match status" value="1"/>
</dbReference>
<dbReference type="STRING" id="1890683.A0A427YRF4"/>
<keyword evidence="3" id="KW-0963">Cytoplasm</keyword>
<dbReference type="AlphaFoldDB" id="A0A427YRF4"/>
<sequence>MSDPTDPAATGSSSPPSGVASSLSLQPQTQAPVQPMWVTDVLSQLDVDAFDWTAFEGTYKGLALIGRLSYIPTLIFSTPSQSPTTLALARAALLRLIPLLRGTLDVGLYNTALAYLARISAESTGAGARDDSMGADEASAVSGKEAEGIPDNEWIEEAGETERKENSRLDVELRGYMSNLIKESIRLTYLAFAQLALRTGKVSDALKAYNAARDYCSSPAHHVDIGVGLIETSLAYNQPLSLPGHISKLEASLDRAYPLPAPTSSRNADSASTTAADIRENREREARAASARKVVGVRLRVARGLVALAQREFEKAGREFGEVGEEGGLGDWEGQAISTSDIALITALCTLSTSTRDRIRRVLVDRSSFRSALDDSNRWILDLVRAFIDARYGDALALLNKHEAMLLLNPFVGPHTDILLSLIRTQAIVLYVTPFSSVQIGVMANAFGTDGRQMLLSVLKLNTPNPRNELFSHALKVGKTTNETTKAALIRMRLHEAGITVDPRPERQNGNGNGNDNGNGAARGLNPSDSLELPDFNGGQIDMDEIVAAM</sequence>
<dbReference type="InterPro" id="IPR019585">
    <property type="entry name" value="Rpn7/CSN1"/>
</dbReference>
<feature type="region of interest" description="Disordered" evidence="6">
    <location>
        <begin position="259"/>
        <end position="284"/>
    </location>
</feature>
<evidence type="ECO:0000256" key="2">
    <source>
        <dbReference type="ARBA" id="ARBA00004496"/>
    </source>
</evidence>
<comment type="caution">
    <text evidence="8">The sequence shown here is derived from an EMBL/GenBank/DDBJ whole genome shotgun (WGS) entry which is preliminary data.</text>
</comment>
<dbReference type="EMBL" id="RSCD01000003">
    <property type="protein sequence ID" value="RSH93652.1"/>
    <property type="molecule type" value="Genomic_DNA"/>
</dbReference>
<evidence type="ECO:0000313" key="8">
    <source>
        <dbReference type="EMBL" id="RSH93652.1"/>
    </source>
</evidence>
<dbReference type="PANTHER" id="PTHR14145:SF2">
    <property type="entry name" value="COP9 SIGNALOSOME COMPLEX SUBUNIT 1"/>
    <property type="match status" value="1"/>
</dbReference>
<feature type="domain" description="26S proteasome regulatory subunit Rpn7 N-terminal" evidence="7">
    <location>
        <begin position="151"/>
        <end position="360"/>
    </location>
</feature>
<evidence type="ECO:0000256" key="1">
    <source>
        <dbReference type="ARBA" id="ARBA00004123"/>
    </source>
</evidence>
<keyword evidence="9" id="KW-1185">Reference proteome</keyword>
<dbReference type="InterPro" id="IPR045135">
    <property type="entry name" value="Rpn7_N"/>
</dbReference>
<evidence type="ECO:0000313" key="9">
    <source>
        <dbReference type="Proteomes" id="UP000279259"/>
    </source>
</evidence>
<name>A0A427YRF4_9TREE</name>
<dbReference type="GO" id="GO:0005737">
    <property type="term" value="C:cytoplasm"/>
    <property type="evidence" value="ECO:0007669"/>
    <property type="project" value="UniProtKB-SubCell"/>
</dbReference>
<evidence type="ECO:0000256" key="5">
    <source>
        <dbReference type="ARBA" id="ARBA00023242"/>
    </source>
</evidence>
<keyword evidence="5" id="KW-0539">Nucleus</keyword>
<dbReference type="Proteomes" id="UP000279259">
    <property type="component" value="Unassembled WGS sequence"/>
</dbReference>
<keyword evidence="4" id="KW-0736">Signalosome</keyword>
<dbReference type="Pfam" id="PF10602">
    <property type="entry name" value="RPN7"/>
    <property type="match status" value="1"/>
</dbReference>
<feature type="compositionally biased region" description="Polar residues" evidence="6">
    <location>
        <begin position="262"/>
        <end position="274"/>
    </location>
</feature>
<dbReference type="GO" id="GO:0008180">
    <property type="term" value="C:COP9 signalosome"/>
    <property type="evidence" value="ECO:0007669"/>
    <property type="project" value="UniProtKB-KW"/>
</dbReference>
<evidence type="ECO:0000259" key="7">
    <source>
        <dbReference type="Pfam" id="PF10602"/>
    </source>
</evidence>
<dbReference type="OrthoDB" id="422427at2759"/>
<proteinExistence type="predicted"/>
<comment type="subcellular location">
    <subcellularLocation>
        <location evidence="2">Cytoplasm</location>
    </subcellularLocation>
    <subcellularLocation>
        <location evidence="1">Nucleus</location>
    </subcellularLocation>
</comment>
<evidence type="ECO:0000256" key="4">
    <source>
        <dbReference type="ARBA" id="ARBA00022790"/>
    </source>
</evidence>